<sequence>MPDNKEKLVILWTSGDKEVATNMLFMYALNSKIRGWWEDITLIVWGPSAKLLSRDEELQDYMKKMKEEGIKLEACRACANNYNVSEKLEEIGIEVKSMGQPLTNYILGDYHLLTI</sequence>
<dbReference type="SUPFAM" id="SSF75169">
    <property type="entry name" value="DsrEFH-like"/>
    <property type="match status" value="1"/>
</dbReference>
<accession>A0A942Z7N9</accession>
<evidence type="ECO:0000313" key="1">
    <source>
        <dbReference type="EMBL" id="MBS4537443.1"/>
    </source>
</evidence>
<reference evidence="1" key="1">
    <citation type="submission" date="2019-12" db="EMBL/GenBank/DDBJ databases">
        <title>Clostridiaceae gen. nov. sp. nov., isolated from sediment in Xinjiang, China.</title>
        <authorList>
            <person name="Zhang R."/>
        </authorList>
    </citation>
    <scope>NUCLEOTIDE SEQUENCE</scope>
    <source>
        <strain evidence="1">D2Q-11</strain>
    </source>
</reference>
<dbReference type="Gene3D" id="3.40.1260.10">
    <property type="entry name" value="DsrEFH-like"/>
    <property type="match status" value="1"/>
</dbReference>
<dbReference type="Proteomes" id="UP000724672">
    <property type="component" value="Unassembled WGS sequence"/>
</dbReference>
<dbReference type="EMBL" id="WSFT01000016">
    <property type="protein sequence ID" value="MBS4537443.1"/>
    <property type="molecule type" value="Genomic_DNA"/>
</dbReference>
<organism evidence="1 2">
    <name type="scientific">Anaeromonas frigoriresistens</name>
    <dbReference type="NCBI Taxonomy" id="2683708"/>
    <lineage>
        <taxon>Bacteria</taxon>
        <taxon>Bacillati</taxon>
        <taxon>Bacillota</taxon>
        <taxon>Tissierellia</taxon>
        <taxon>Tissierellales</taxon>
        <taxon>Thermohalobacteraceae</taxon>
        <taxon>Anaeromonas</taxon>
    </lineage>
</organism>
<name>A0A942Z7N9_9FIRM</name>
<dbReference type="Pfam" id="PF02635">
    <property type="entry name" value="DsrE"/>
    <property type="match status" value="1"/>
</dbReference>
<proteinExistence type="predicted"/>
<comment type="caution">
    <text evidence="1">The sequence shown here is derived from an EMBL/GenBank/DDBJ whole genome shotgun (WGS) entry which is preliminary data.</text>
</comment>
<keyword evidence="2" id="KW-1185">Reference proteome</keyword>
<evidence type="ECO:0000313" key="2">
    <source>
        <dbReference type="Proteomes" id="UP000724672"/>
    </source>
</evidence>
<protein>
    <submittedName>
        <fullName evidence="1">DsrE family protein</fullName>
    </submittedName>
</protein>
<dbReference type="InterPro" id="IPR003787">
    <property type="entry name" value="Sulphur_relay_DsrE/F-like"/>
</dbReference>
<dbReference type="AlphaFoldDB" id="A0A942Z7N9"/>
<dbReference type="InterPro" id="IPR027396">
    <property type="entry name" value="DsrEFH-like"/>
</dbReference>
<dbReference type="RefSeq" id="WP_203365371.1">
    <property type="nucleotide sequence ID" value="NZ_WSFT01000016.1"/>
</dbReference>
<gene>
    <name evidence="1" type="ORF">GOQ27_03155</name>
</gene>